<dbReference type="PROSITE" id="PS50076">
    <property type="entry name" value="DNAJ_2"/>
    <property type="match status" value="1"/>
</dbReference>
<protein>
    <recommendedName>
        <fullName evidence="1">J domain-containing protein</fullName>
    </recommendedName>
</protein>
<evidence type="ECO:0000259" key="1">
    <source>
        <dbReference type="PROSITE" id="PS50076"/>
    </source>
</evidence>
<evidence type="ECO:0000313" key="2">
    <source>
        <dbReference type="EMBL" id="CAJ1952214.1"/>
    </source>
</evidence>
<comment type="caution">
    <text evidence="2">The sequence shown here is derived from an EMBL/GenBank/DDBJ whole genome shotgun (WGS) entry which is preliminary data.</text>
</comment>
<evidence type="ECO:0000313" key="3">
    <source>
        <dbReference type="Proteomes" id="UP001295423"/>
    </source>
</evidence>
<sequence length="243" mass="27367">MSRICKSMALRRAFLTNQNVALGKVDVAITAAAAASSWNINTSMQAEPMPKFQAVQIRHFDARKKRKRSKKRRKDPFKVLGIPEASLYKHAKKKFLMIAMENHPDTHGQEMTEEEKDKMRDVFINARIAFESLVEDTDGTAILIEDAEDAMDNFDSWFKNETGLKTPFQLDIDPETMKEVAKMTDEIGGDSGLDRDGGMWALARMVTSTVKSGGDAATLLRLEAGDDQGRSVDGELRRRRKKR</sequence>
<keyword evidence="3" id="KW-1185">Reference proteome</keyword>
<dbReference type="AlphaFoldDB" id="A0AAD2FT09"/>
<organism evidence="2 3">
    <name type="scientific">Cylindrotheca closterium</name>
    <dbReference type="NCBI Taxonomy" id="2856"/>
    <lineage>
        <taxon>Eukaryota</taxon>
        <taxon>Sar</taxon>
        <taxon>Stramenopiles</taxon>
        <taxon>Ochrophyta</taxon>
        <taxon>Bacillariophyta</taxon>
        <taxon>Bacillariophyceae</taxon>
        <taxon>Bacillariophycidae</taxon>
        <taxon>Bacillariales</taxon>
        <taxon>Bacillariaceae</taxon>
        <taxon>Cylindrotheca</taxon>
    </lineage>
</organism>
<dbReference type="EMBL" id="CAKOGP040001803">
    <property type="protein sequence ID" value="CAJ1952214.1"/>
    <property type="molecule type" value="Genomic_DNA"/>
</dbReference>
<dbReference type="InterPro" id="IPR036869">
    <property type="entry name" value="J_dom_sf"/>
</dbReference>
<name>A0AAD2FT09_9STRA</name>
<gene>
    <name evidence="2" type="ORF">CYCCA115_LOCUS13438</name>
</gene>
<dbReference type="Gene3D" id="1.10.287.110">
    <property type="entry name" value="DnaJ domain"/>
    <property type="match status" value="1"/>
</dbReference>
<proteinExistence type="predicted"/>
<reference evidence="2" key="1">
    <citation type="submission" date="2023-08" db="EMBL/GenBank/DDBJ databases">
        <authorList>
            <person name="Audoor S."/>
            <person name="Bilcke G."/>
        </authorList>
    </citation>
    <scope>NUCLEOTIDE SEQUENCE</scope>
</reference>
<dbReference type="InterPro" id="IPR001623">
    <property type="entry name" value="DnaJ_domain"/>
</dbReference>
<dbReference type="Proteomes" id="UP001295423">
    <property type="component" value="Unassembled WGS sequence"/>
</dbReference>
<accession>A0AAD2FT09</accession>
<dbReference type="SUPFAM" id="SSF46565">
    <property type="entry name" value="Chaperone J-domain"/>
    <property type="match status" value="1"/>
</dbReference>
<feature type="domain" description="J" evidence="1">
    <location>
        <begin position="75"/>
        <end position="155"/>
    </location>
</feature>